<evidence type="ECO:0000256" key="1">
    <source>
        <dbReference type="SAM" id="MobiDB-lite"/>
    </source>
</evidence>
<feature type="region of interest" description="Disordered" evidence="1">
    <location>
        <begin position="1"/>
        <end position="22"/>
    </location>
</feature>
<evidence type="ECO:0000313" key="3">
    <source>
        <dbReference type="Proteomes" id="UP001307889"/>
    </source>
</evidence>
<protein>
    <submittedName>
        <fullName evidence="2">Uncharacterized protein</fullName>
    </submittedName>
</protein>
<organism evidence="2 3">
    <name type="scientific">Nesidiocoris tenuis</name>
    <dbReference type="NCBI Taxonomy" id="355587"/>
    <lineage>
        <taxon>Eukaryota</taxon>
        <taxon>Metazoa</taxon>
        <taxon>Ecdysozoa</taxon>
        <taxon>Arthropoda</taxon>
        <taxon>Hexapoda</taxon>
        <taxon>Insecta</taxon>
        <taxon>Pterygota</taxon>
        <taxon>Neoptera</taxon>
        <taxon>Paraneoptera</taxon>
        <taxon>Hemiptera</taxon>
        <taxon>Heteroptera</taxon>
        <taxon>Panheteroptera</taxon>
        <taxon>Cimicomorpha</taxon>
        <taxon>Miridae</taxon>
        <taxon>Dicyphina</taxon>
        <taxon>Nesidiocoris</taxon>
    </lineage>
</organism>
<dbReference type="Proteomes" id="UP001307889">
    <property type="component" value="Chromosome 1"/>
</dbReference>
<dbReference type="EMBL" id="AP028909">
    <property type="protein sequence ID" value="BES89203.1"/>
    <property type="molecule type" value="Genomic_DNA"/>
</dbReference>
<reference evidence="2 3" key="1">
    <citation type="submission" date="2023-09" db="EMBL/GenBank/DDBJ databases">
        <title>Nesidiocoris tenuis whole genome shotgun sequence.</title>
        <authorList>
            <person name="Shibata T."/>
            <person name="Shimoda M."/>
            <person name="Kobayashi T."/>
            <person name="Uehara T."/>
        </authorList>
    </citation>
    <scope>NUCLEOTIDE SEQUENCE [LARGE SCALE GENOMIC DNA]</scope>
    <source>
        <strain evidence="2 3">Japan</strain>
    </source>
</reference>
<evidence type="ECO:0000313" key="2">
    <source>
        <dbReference type="EMBL" id="BES89203.1"/>
    </source>
</evidence>
<gene>
    <name evidence="2" type="ORF">NTJ_02013</name>
</gene>
<sequence length="102" mass="11441">MPAAPMLKLLTRSKSTRRPDAEPIVIPNKRFSVVEPSALDLNLGPPPPPPVRKPSAKLREGMRHKLHANRRSHQVATSSSTSRIFARVNQHVNTNPITLYRH</sequence>
<accession>A0ABN7AA75</accession>
<keyword evidence="3" id="KW-1185">Reference proteome</keyword>
<name>A0ABN7AA75_9HEMI</name>
<proteinExistence type="predicted"/>